<evidence type="ECO:0000313" key="2">
    <source>
        <dbReference type="EMBL" id="HGW60755.1"/>
    </source>
</evidence>
<feature type="transmembrane region" description="Helical" evidence="1">
    <location>
        <begin position="60"/>
        <end position="78"/>
    </location>
</feature>
<dbReference type="Pfam" id="PF04165">
    <property type="entry name" value="DUF401"/>
    <property type="match status" value="1"/>
</dbReference>
<dbReference type="PANTHER" id="PTHR39556:SF1">
    <property type="entry name" value="PROTEIN, PUTATIVE-RELATED"/>
    <property type="match status" value="1"/>
</dbReference>
<feature type="transmembrane region" description="Helical" evidence="1">
    <location>
        <begin position="238"/>
        <end position="256"/>
    </location>
</feature>
<feature type="transmembrane region" description="Helical" evidence="1">
    <location>
        <begin position="343"/>
        <end position="363"/>
    </location>
</feature>
<evidence type="ECO:0000256" key="1">
    <source>
        <dbReference type="SAM" id="Phobius"/>
    </source>
</evidence>
<feature type="transmembrane region" description="Helical" evidence="1">
    <location>
        <begin position="99"/>
        <end position="124"/>
    </location>
</feature>
<name>A0A7C4Y143_9BACT</name>
<gene>
    <name evidence="2" type="ORF">ENV82_04930</name>
</gene>
<dbReference type="PANTHER" id="PTHR39556">
    <property type="entry name" value="PROTEIN, PUTATIVE-RELATED"/>
    <property type="match status" value="1"/>
</dbReference>
<dbReference type="InterPro" id="IPR007294">
    <property type="entry name" value="DUF401"/>
</dbReference>
<keyword evidence="1" id="KW-0472">Membrane</keyword>
<protein>
    <submittedName>
        <fullName evidence="2">DUF401 family protein</fullName>
    </submittedName>
</protein>
<dbReference type="AlphaFoldDB" id="A0A7C4Y143"/>
<keyword evidence="1" id="KW-1133">Transmembrane helix</keyword>
<feature type="transmembrane region" description="Helical" evidence="1">
    <location>
        <begin position="215"/>
        <end position="232"/>
    </location>
</feature>
<feature type="transmembrane region" description="Helical" evidence="1">
    <location>
        <begin position="176"/>
        <end position="194"/>
    </location>
</feature>
<keyword evidence="1" id="KW-0812">Transmembrane</keyword>
<feature type="transmembrane region" description="Helical" evidence="1">
    <location>
        <begin position="305"/>
        <end position="331"/>
    </location>
</feature>
<feature type="transmembrane region" description="Helical" evidence="1">
    <location>
        <begin position="7"/>
        <end position="40"/>
    </location>
</feature>
<comment type="caution">
    <text evidence="2">The sequence shown here is derived from an EMBL/GenBank/DDBJ whole genome shotgun (WGS) entry which is preliminary data.</text>
</comment>
<proteinExistence type="predicted"/>
<reference evidence="2" key="1">
    <citation type="journal article" date="2020" name="mSystems">
        <title>Genome- and Community-Level Interaction Insights into Carbon Utilization and Element Cycling Functions of Hydrothermarchaeota in Hydrothermal Sediment.</title>
        <authorList>
            <person name="Zhou Z."/>
            <person name="Liu Y."/>
            <person name="Xu W."/>
            <person name="Pan J."/>
            <person name="Luo Z.H."/>
            <person name="Li M."/>
        </authorList>
    </citation>
    <scope>NUCLEOTIDE SEQUENCE [LARGE SCALE GENOMIC DNA]</scope>
    <source>
        <strain evidence="2">SpSt-794</strain>
    </source>
</reference>
<feature type="transmembrane region" description="Helical" evidence="1">
    <location>
        <begin position="268"/>
        <end position="285"/>
    </location>
</feature>
<organism evidence="2">
    <name type="scientific">Caldisericum exile</name>
    <dbReference type="NCBI Taxonomy" id="693075"/>
    <lineage>
        <taxon>Bacteria</taxon>
        <taxon>Pseudomonadati</taxon>
        <taxon>Caldisericota/Cryosericota group</taxon>
        <taxon>Caldisericota</taxon>
        <taxon>Caldisericia</taxon>
        <taxon>Caldisericales</taxon>
        <taxon>Caldisericaceae</taxon>
        <taxon>Caldisericum</taxon>
    </lineage>
</organism>
<accession>A0A7C4Y143</accession>
<dbReference type="EMBL" id="DTHV01000147">
    <property type="protein sequence ID" value="HGW60755.1"/>
    <property type="molecule type" value="Genomic_DNA"/>
</dbReference>
<feature type="transmembrane region" description="Helical" evidence="1">
    <location>
        <begin position="383"/>
        <end position="405"/>
    </location>
</feature>
<sequence>MKMAHLIFLIVALFLIGGFVFMKFNIALSIFILAILTGIFKRIPLGEFFLLFYKTLTHFDTINMILVIIIVTYLAELLKVSGFLDDVTNLFKSIFPPRVYLPAFSMIIGLLPMPGGALVSAPMVEEGATYTDLKEEEKALLNFWFRHVWEPISPLYPEFLLGVSILGTTIGKVISIQWPVTFGMFLSGVIFILPKINSKEYEMKEKLSFLVLWKSIKTLSPILFIFAILLTFKHLPSFVAMLSGVIYIIIFKKVTISNLLASSKWKKILEYAFLIYAIFLLREIISSTQFASHLYTELKALSIPYFLILFLLPFSIGFLAGISSASIGIAYPLLMPLLKENGVINGANLLIAYMGVWTALLFTPTHLCLSLSVDYFKAKFPDFYRLLLLPYILLLLVNLMWVLVLR</sequence>